<proteinExistence type="predicted"/>
<organism evidence="2 3">
    <name type="scientific">Caenorhabditis elegans</name>
    <dbReference type="NCBI Taxonomy" id="6239"/>
    <lineage>
        <taxon>Eukaryota</taxon>
        <taxon>Metazoa</taxon>
        <taxon>Ecdysozoa</taxon>
        <taxon>Nematoda</taxon>
        <taxon>Chromadorea</taxon>
        <taxon>Rhabditida</taxon>
        <taxon>Rhabditina</taxon>
        <taxon>Rhabditomorpha</taxon>
        <taxon>Rhabditoidea</taxon>
        <taxon>Rhabditidae</taxon>
        <taxon>Peloderinae</taxon>
        <taxon>Caenorhabditis</taxon>
    </lineage>
</organism>
<evidence type="ECO:0000313" key="2">
    <source>
        <dbReference type="EMBL" id="CAH60750.2"/>
    </source>
</evidence>
<dbReference type="InterPro" id="IPR018817">
    <property type="entry name" value="7TM_GPCR_serpentine_rcpt_Srz"/>
</dbReference>
<dbReference type="PhylomeDB" id="Q5WRM5"/>
<dbReference type="EMBL" id="BX284605">
    <property type="protein sequence ID" value="CAH60750.2"/>
    <property type="molecule type" value="Genomic_DNA"/>
</dbReference>
<accession>Q5WRM5</accession>
<name>Q5WRM5_CAEEL</name>
<dbReference type="GeneID" id="259767"/>
<feature type="transmembrane region" description="Helical" evidence="1">
    <location>
        <begin position="146"/>
        <end position="164"/>
    </location>
</feature>
<dbReference type="Pfam" id="PF10325">
    <property type="entry name" value="7TM_GPCR_Srz"/>
    <property type="match status" value="1"/>
</dbReference>
<dbReference type="PaxDb" id="6239-C18D4.5"/>
<feature type="transmembrane region" description="Helical" evidence="1">
    <location>
        <begin position="96"/>
        <end position="118"/>
    </location>
</feature>
<dbReference type="RefSeq" id="NP_001343598.1">
    <property type="nucleotide sequence ID" value="NM_001356784.1"/>
</dbReference>
<dbReference type="PANTHER" id="PTHR31720">
    <property type="entry name" value="SERPENTINE RECEPTOR, CLASS Z-RELATED"/>
    <property type="match status" value="1"/>
</dbReference>
<dbReference type="UCSC" id="C18D4.5">
    <property type="organism name" value="c. elegans"/>
</dbReference>
<dbReference type="CTD" id="259767"/>
<keyword evidence="3" id="KW-1185">Reference proteome</keyword>
<keyword evidence="2" id="KW-0675">Receptor</keyword>
<keyword evidence="1" id="KW-0812">Transmembrane</keyword>
<feature type="transmembrane region" description="Helical" evidence="1">
    <location>
        <begin position="240"/>
        <end position="266"/>
    </location>
</feature>
<keyword evidence="1" id="KW-0472">Membrane</keyword>
<dbReference type="InParanoid" id="Q5WRM5"/>
<keyword evidence="1" id="KW-1133">Transmembrane helix</keyword>
<gene>
    <name evidence="2 4" type="primary">srz-25</name>
    <name evidence="4" type="ORF">C18D4.5</name>
    <name evidence="2" type="ORF">CELE_C18D4.5</name>
</gene>
<evidence type="ECO:0000313" key="4">
    <source>
        <dbReference type="WormBase" id="C18D4.5"/>
    </source>
</evidence>
<reference evidence="2 3" key="1">
    <citation type="journal article" date="1998" name="Science">
        <title>Genome sequence of the nematode C. elegans: a platform for investigating biology.</title>
        <authorList>
            <consortium name="The C. elegans sequencing consortium"/>
            <person name="Sulson J.E."/>
            <person name="Waterston R."/>
        </authorList>
    </citation>
    <scope>NUCLEOTIDE SEQUENCE [LARGE SCALE GENOMIC DNA]</scope>
    <source>
        <strain evidence="2 3">Bristol N2</strain>
    </source>
</reference>
<dbReference type="WormBase" id="C18D4.5">
    <property type="protein sequence ID" value="CE52075"/>
    <property type="gene ID" value="WBGene00014679"/>
    <property type="gene designation" value="srz-25"/>
</dbReference>
<evidence type="ECO:0000313" key="3">
    <source>
        <dbReference type="Proteomes" id="UP000001940"/>
    </source>
</evidence>
<feature type="transmembrane region" description="Helical" evidence="1">
    <location>
        <begin position="215"/>
        <end position="234"/>
    </location>
</feature>
<evidence type="ECO:0000256" key="1">
    <source>
        <dbReference type="SAM" id="Phobius"/>
    </source>
</evidence>
<sequence>MNHLGLLQNSPTLLNQIIYISYIVVTIVFIVCGVLLLPIYIYVVKINKSRDKEIHLFALTTLFYGMIVQMYLIATIFVIFYLVLNFEDDIVGASKTILTFLFVYQLYITTQVFQIMLLRVALERFIVFFFPELEKYLKTLVFKRKWNIYVLVASKEILLLYWHFTSSEYYDHMFVVWFSRLSIIWFAIVLLASFCYIPILIKATPTHKTKLQKYLCWLTMQVLCVKLAYLPLLIPYAGSIQVLACSLIGLDIFTLPFIIEVSYLICDKRNMRVAISLVKRFQIAVGYLCGSRGEATVHPAEIQRERVNSVLP</sequence>
<protein>
    <submittedName>
        <fullName evidence="2">Serpentine Receptor, class Z</fullName>
    </submittedName>
</protein>
<feature type="transmembrane region" description="Helical" evidence="1">
    <location>
        <begin position="184"/>
        <end position="203"/>
    </location>
</feature>
<dbReference type="KEGG" id="cel:CELE_C18D4.5"/>
<feature type="transmembrane region" description="Helical" evidence="1">
    <location>
        <begin position="56"/>
        <end position="84"/>
    </location>
</feature>
<feature type="transmembrane region" description="Helical" evidence="1">
    <location>
        <begin position="20"/>
        <end position="44"/>
    </location>
</feature>
<dbReference type="AGR" id="WB:WBGene00014679"/>
<dbReference type="Proteomes" id="UP000001940">
    <property type="component" value="Chromosome V"/>
</dbReference>
<dbReference type="AlphaFoldDB" id="Q5WRM5"/>
<dbReference type="HOGENOM" id="CLU_056063_2_1_1"/>
<dbReference type="PANTHER" id="PTHR31720:SF16">
    <property type="entry name" value="G PROTEIN-COUPLED RECEPTOR-RELATED"/>
    <property type="match status" value="1"/>
</dbReference>